<organism evidence="3 4">
    <name type="scientific">Marasmius tenuissimus</name>
    <dbReference type="NCBI Taxonomy" id="585030"/>
    <lineage>
        <taxon>Eukaryota</taxon>
        <taxon>Fungi</taxon>
        <taxon>Dikarya</taxon>
        <taxon>Basidiomycota</taxon>
        <taxon>Agaricomycotina</taxon>
        <taxon>Agaricomycetes</taxon>
        <taxon>Agaricomycetidae</taxon>
        <taxon>Agaricales</taxon>
        <taxon>Marasmiineae</taxon>
        <taxon>Marasmiaceae</taxon>
        <taxon>Marasmius</taxon>
    </lineage>
</organism>
<evidence type="ECO:0000256" key="2">
    <source>
        <dbReference type="ARBA" id="ARBA00023239"/>
    </source>
</evidence>
<keyword evidence="2" id="KW-0456">Lyase</keyword>
<evidence type="ECO:0000313" key="3">
    <source>
        <dbReference type="EMBL" id="KAL0060473.1"/>
    </source>
</evidence>
<dbReference type="InterPro" id="IPR003817">
    <property type="entry name" value="PS_Dcarbxylase"/>
</dbReference>
<dbReference type="EMBL" id="JBBXMP010000175">
    <property type="protein sequence ID" value="KAL0060473.1"/>
    <property type="molecule type" value="Genomic_DNA"/>
</dbReference>
<evidence type="ECO:0000313" key="4">
    <source>
        <dbReference type="Proteomes" id="UP001437256"/>
    </source>
</evidence>
<gene>
    <name evidence="3" type="ORF">AAF712_012756</name>
</gene>
<dbReference type="PANTHER" id="PTHR10067:SF9">
    <property type="entry name" value="PHOSPHATIDYLSERINE DECARBOXYLASE FAMILY PROTEIN (AFU_ORTHOLOGUE AFUA_7G01730)"/>
    <property type="match status" value="1"/>
</dbReference>
<reference evidence="3 4" key="1">
    <citation type="submission" date="2024-05" db="EMBL/GenBank/DDBJ databases">
        <title>A draft genome resource for the thread blight pathogen Marasmius tenuissimus strain MS-2.</title>
        <authorList>
            <person name="Yulfo-Soto G.E."/>
            <person name="Baruah I.K."/>
            <person name="Amoako-Attah I."/>
            <person name="Bukari Y."/>
            <person name="Meinhardt L.W."/>
            <person name="Bailey B.A."/>
            <person name="Cohen S.P."/>
        </authorList>
    </citation>
    <scope>NUCLEOTIDE SEQUENCE [LARGE SCALE GENOMIC DNA]</scope>
    <source>
        <strain evidence="3 4">MS-2</strain>
    </source>
</reference>
<sequence length="270" mass="30321">MFTETYTVPSDDPDMGYGFTSWDHFFVRHLKEDARPIHDLRDLPISVGVPRYIDSGLVIHHACESTVVRITENVRLHRFWLKAQPYSLHEMLNHDPLAEEFVDGTIVKAEVVEGIYYSALPDKGAPAGSNLKPGVPFGAYLRSQPWLTFVATPALIWIRAKDPRIGLLCFIGIGMVEVSTCDIKAAQDLVGKEVKTGQEIGMFHFGGSGHCLVFRSDKIEIPVENLPPTEPGQGLVQEREDEEPVEQYKYIYGWHVNVNSIIGWSKTGEQ</sequence>
<comment type="caution">
    <text evidence="3">The sequence shown here is derived from an EMBL/GenBank/DDBJ whole genome shotgun (WGS) entry which is preliminary data.</text>
</comment>
<keyword evidence="4" id="KW-1185">Reference proteome</keyword>
<name>A0ABR2ZGK4_9AGAR</name>
<dbReference type="PANTHER" id="PTHR10067">
    <property type="entry name" value="PHOSPHATIDYLSERINE DECARBOXYLASE"/>
    <property type="match status" value="1"/>
</dbReference>
<dbReference type="Proteomes" id="UP001437256">
    <property type="component" value="Unassembled WGS sequence"/>
</dbReference>
<evidence type="ECO:0008006" key="5">
    <source>
        <dbReference type="Google" id="ProtNLM"/>
    </source>
</evidence>
<keyword evidence="1" id="KW-0210">Decarboxylase</keyword>
<proteinExistence type="predicted"/>
<evidence type="ECO:0000256" key="1">
    <source>
        <dbReference type="ARBA" id="ARBA00022793"/>
    </source>
</evidence>
<protein>
    <recommendedName>
        <fullName evidence="5">Phosphatidylserine decarboxylase</fullName>
    </recommendedName>
</protein>
<accession>A0ABR2ZGK4</accession>
<dbReference type="Pfam" id="PF02666">
    <property type="entry name" value="PS_Dcarbxylase"/>
    <property type="match status" value="2"/>
</dbReference>